<reference evidence="7" key="1">
    <citation type="journal article" date="2019" name="Int. J. Syst. Evol. Microbiol.">
        <title>The Global Catalogue of Microorganisms (GCM) 10K type strain sequencing project: providing services to taxonomists for standard genome sequencing and annotation.</title>
        <authorList>
            <consortium name="The Broad Institute Genomics Platform"/>
            <consortium name="The Broad Institute Genome Sequencing Center for Infectious Disease"/>
            <person name="Wu L."/>
            <person name="Ma J."/>
        </authorList>
    </citation>
    <scope>NUCLEOTIDE SEQUENCE [LARGE SCALE GENOMIC DNA]</scope>
    <source>
        <strain evidence="7">JCM 14368</strain>
    </source>
</reference>
<dbReference type="PANTHER" id="PTHR43095">
    <property type="entry name" value="SUGAR KINASE"/>
    <property type="match status" value="1"/>
</dbReference>
<dbReference type="EMBL" id="BAAADB010000030">
    <property type="protein sequence ID" value="GAA0521525.1"/>
    <property type="molecule type" value="Genomic_DNA"/>
</dbReference>
<dbReference type="InterPro" id="IPR000577">
    <property type="entry name" value="Carb_kinase_FGGY"/>
</dbReference>
<protein>
    <submittedName>
        <fullName evidence="6">Gluconokinase</fullName>
    </submittedName>
</protein>
<evidence type="ECO:0000259" key="4">
    <source>
        <dbReference type="Pfam" id="PF00370"/>
    </source>
</evidence>
<feature type="domain" description="Carbohydrate kinase FGGY C-terminal" evidence="5">
    <location>
        <begin position="254"/>
        <end position="442"/>
    </location>
</feature>
<sequence>MPNPTHPPPSPPLVVAFDLGTTALKAVLFHGRTERHRLQFPYPLHAEQPGQATQRLPDLMQAFTLALGGMEEYLTRHDLTPQAAGFSSAMHTLTLIRPGGPSDVFTFADLRAGTGGHPVTHLHAQTGVPWHPMTPAAKLAALHAAGQLHDVERVSGVKEELLRRFFGVYWTDQSTASATGLLGRGGTYDPQALAQAGVTAAQLPTVHPIETPLPPLQPPYRARHPRLAAAHWAIGASDGVTATEGLGITRPDQAALSVGTSSAVRTFTPRPAADPHAHLFSYRADQGGQERYLTGGPSNNAGIVLNWLRDQLNIPQDLDDLLHATTPGARGLLFLPALSGERAPLWDPHVSGSLLGLGLHHSQGDIARAGMEGVALHLAWLSDLLASGTQPLREYRATGGLTRSRAWLRVLANALNAPVLIPDGADLFEGSAFGAALIAARSAGLDLPHTLTFHAVEPDTDAPLYATLGRKYRHAALALQTLTHELRAL</sequence>
<gene>
    <name evidence="6" type="primary">gntK</name>
    <name evidence="6" type="ORF">GCM10008937_31370</name>
</gene>
<dbReference type="InterPro" id="IPR018484">
    <property type="entry name" value="FGGY_N"/>
</dbReference>
<comment type="caution">
    <text evidence="6">The sequence shown here is derived from an EMBL/GenBank/DDBJ whole genome shotgun (WGS) entry which is preliminary data.</text>
</comment>
<feature type="domain" description="Carbohydrate kinase FGGY N-terminal" evidence="4">
    <location>
        <begin position="120"/>
        <end position="208"/>
    </location>
</feature>
<dbReference type="PIRSF" id="PIRSF000538">
    <property type="entry name" value="GlpK"/>
    <property type="match status" value="1"/>
</dbReference>
<dbReference type="InterPro" id="IPR050406">
    <property type="entry name" value="FGGY_Carb_Kinase"/>
</dbReference>
<keyword evidence="2" id="KW-0808">Transferase</keyword>
<evidence type="ECO:0000256" key="2">
    <source>
        <dbReference type="ARBA" id="ARBA00022679"/>
    </source>
</evidence>
<name>A0ABP3MJ60_9DEIO</name>
<evidence type="ECO:0000256" key="1">
    <source>
        <dbReference type="ARBA" id="ARBA00009156"/>
    </source>
</evidence>
<keyword evidence="3" id="KW-0418">Kinase</keyword>
<evidence type="ECO:0000313" key="6">
    <source>
        <dbReference type="EMBL" id="GAA0521525.1"/>
    </source>
</evidence>
<organism evidence="6 7">
    <name type="scientific">Deinococcus depolymerans</name>
    <dbReference type="NCBI Taxonomy" id="392408"/>
    <lineage>
        <taxon>Bacteria</taxon>
        <taxon>Thermotogati</taxon>
        <taxon>Deinococcota</taxon>
        <taxon>Deinococci</taxon>
        <taxon>Deinococcales</taxon>
        <taxon>Deinococcaceae</taxon>
        <taxon>Deinococcus</taxon>
    </lineage>
</organism>
<dbReference type="Pfam" id="PF02782">
    <property type="entry name" value="FGGY_C"/>
    <property type="match status" value="1"/>
</dbReference>
<dbReference type="Gene3D" id="3.30.420.40">
    <property type="match status" value="2"/>
</dbReference>
<evidence type="ECO:0000313" key="7">
    <source>
        <dbReference type="Proteomes" id="UP001500191"/>
    </source>
</evidence>
<dbReference type="InterPro" id="IPR018485">
    <property type="entry name" value="FGGY_C"/>
</dbReference>
<evidence type="ECO:0000259" key="5">
    <source>
        <dbReference type="Pfam" id="PF02782"/>
    </source>
</evidence>
<dbReference type="PANTHER" id="PTHR43095:SF2">
    <property type="entry name" value="GLUCONOKINASE"/>
    <property type="match status" value="1"/>
</dbReference>
<accession>A0ABP3MJ60</accession>
<dbReference type="RefSeq" id="WP_343760852.1">
    <property type="nucleotide sequence ID" value="NZ_BAAADB010000030.1"/>
</dbReference>
<dbReference type="Proteomes" id="UP001500191">
    <property type="component" value="Unassembled WGS sequence"/>
</dbReference>
<dbReference type="Pfam" id="PF00370">
    <property type="entry name" value="FGGY_N"/>
    <property type="match status" value="1"/>
</dbReference>
<evidence type="ECO:0000256" key="3">
    <source>
        <dbReference type="ARBA" id="ARBA00022777"/>
    </source>
</evidence>
<dbReference type="InterPro" id="IPR043129">
    <property type="entry name" value="ATPase_NBD"/>
</dbReference>
<dbReference type="SUPFAM" id="SSF53067">
    <property type="entry name" value="Actin-like ATPase domain"/>
    <property type="match status" value="2"/>
</dbReference>
<keyword evidence="7" id="KW-1185">Reference proteome</keyword>
<proteinExistence type="inferred from homology"/>
<comment type="similarity">
    <text evidence="1">Belongs to the FGGY kinase family.</text>
</comment>